<keyword evidence="2" id="KW-1185">Reference proteome</keyword>
<organism evidence="1 2">
    <name type="scientific">Chitinophaga skermanii</name>
    <dbReference type="NCBI Taxonomy" id="331697"/>
    <lineage>
        <taxon>Bacteria</taxon>
        <taxon>Pseudomonadati</taxon>
        <taxon>Bacteroidota</taxon>
        <taxon>Chitinophagia</taxon>
        <taxon>Chitinophagales</taxon>
        <taxon>Chitinophagaceae</taxon>
        <taxon>Chitinophaga</taxon>
    </lineage>
</organism>
<dbReference type="OrthoDB" id="877109at2"/>
<dbReference type="EMBL" id="QLLL01000004">
    <property type="protein sequence ID" value="RAJ05292.1"/>
    <property type="molecule type" value="Genomic_DNA"/>
</dbReference>
<evidence type="ECO:0000313" key="2">
    <source>
        <dbReference type="Proteomes" id="UP000249547"/>
    </source>
</evidence>
<name>A0A327QNR0_9BACT</name>
<reference evidence="1 2" key="1">
    <citation type="submission" date="2018-06" db="EMBL/GenBank/DDBJ databases">
        <title>Genomic Encyclopedia of Archaeal and Bacterial Type Strains, Phase II (KMG-II): from individual species to whole genera.</title>
        <authorList>
            <person name="Goeker M."/>
        </authorList>
    </citation>
    <scope>NUCLEOTIDE SEQUENCE [LARGE SCALE GENOMIC DNA]</scope>
    <source>
        <strain evidence="1 2">DSM 23857</strain>
    </source>
</reference>
<evidence type="ECO:0000313" key="1">
    <source>
        <dbReference type="EMBL" id="RAJ05292.1"/>
    </source>
</evidence>
<dbReference type="RefSeq" id="WP_111597897.1">
    <property type="nucleotide sequence ID" value="NZ_QLLL01000004.1"/>
</dbReference>
<protein>
    <submittedName>
        <fullName evidence="1">Uncharacterized protein</fullName>
    </submittedName>
</protein>
<comment type="caution">
    <text evidence="1">The sequence shown here is derived from an EMBL/GenBank/DDBJ whole genome shotgun (WGS) entry which is preliminary data.</text>
</comment>
<sequence>MKQLRYLAIIALLQACNGTQPTNTADSTVVTADSSTQVQPAATAQSDLDTLHVNGKVWYISPATESEFKGADSIAVDTSEIRMFAKVGHDISYRHGDTLFVKAENGKIATFVNNKSDNDDYAHYQLQGILKEANQVYVLGSFYEWSDGYLVDLKTGKKQEIYYNPNVSPNKQFIITSSYDLVAAFVDNGFMFLERKGNGEYTKVDHKILKDWGTDEFRWLDDATLVAERKRVNEANGYEETIDYIKISIKDK</sequence>
<proteinExistence type="predicted"/>
<dbReference type="Proteomes" id="UP000249547">
    <property type="component" value="Unassembled WGS sequence"/>
</dbReference>
<gene>
    <name evidence="1" type="ORF">LX64_02449</name>
</gene>
<dbReference type="PROSITE" id="PS51257">
    <property type="entry name" value="PROKAR_LIPOPROTEIN"/>
    <property type="match status" value="1"/>
</dbReference>
<accession>A0A327QNR0</accession>
<dbReference type="AlphaFoldDB" id="A0A327QNR0"/>